<reference evidence="1" key="1">
    <citation type="submission" date="2022-05" db="EMBL/GenBank/DDBJ databases">
        <title>Jatrophihabitans sp. SB3-54 whole genome sequence.</title>
        <authorList>
            <person name="Suh M.K."/>
            <person name="Eom M.K."/>
            <person name="Kim J.S."/>
            <person name="Kim H.S."/>
            <person name="Do H.E."/>
            <person name="Shin Y.K."/>
            <person name="Lee J.-S."/>
        </authorList>
    </citation>
    <scope>NUCLEOTIDE SEQUENCE</scope>
    <source>
        <strain evidence="1">SB3-54</strain>
    </source>
</reference>
<dbReference type="Gene3D" id="3.40.30.10">
    <property type="entry name" value="Glutaredoxin"/>
    <property type="match status" value="1"/>
</dbReference>
<gene>
    <name evidence="1" type="ORF">M6B22_13790</name>
</gene>
<protein>
    <recommendedName>
        <fullName evidence="3">Sucrase ferredoxin</fullName>
    </recommendedName>
</protein>
<accession>A0ABY7JXI2</accession>
<evidence type="ECO:0000313" key="2">
    <source>
        <dbReference type="Proteomes" id="UP001164693"/>
    </source>
</evidence>
<dbReference type="Proteomes" id="UP001164693">
    <property type="component" value="Chromosome"/>
</dbReference>
<evidence type="ECO:0008006" key="3">
    <source>
        <dbReference type="Google" id="ProtNLM"/>
    </source>
</evidence>
<sequence>MTEPQAPHQSHPHPRESLARCALRAQLRGDTMLGTAFPAARLLLIEQPGPWGRDGLRTSHFDGDTALALERRASAAGIRVQAIRGPGRTARGARRRWALVDTRIGRESLRWGSFDRDADLLELPLDGSTGIADEAPLYLVCAHSKHDTCCALRGRPVAAAIESVRPGRVFECSHLGGDRFAANVLVLPAGLLYGRVLPFAAAEFVAAAEADEVVGALLRGRVGLPSAAQAALAFAYEHLALRRRTDLQVRSTSPVNGGVSVVRIAGPHGLLDVSVRVDTVAATGLTCANPRPNQYLSYRPLSVVPVEE</sequence>
<dbReference type="SUPFAM" id="SSF52833">
    <property type="entry name" value="Thioredoxin-like"/>
    <property type="match status" value="1"/>
</dbReference>
<organism evidence="1 2">
    <name type="scientific">Jatrophihabitans cynanchi</name>
    <dbReference type="NCBI Taxonomy" id="2944128"/>
    <lineage>
        <taxon>Bacteria</taxon>
        <taxon>Bacillati</taxon>
        <taxon>Actinomycetota</taxon>
        <taxon>Actinomycetes</taxon>
        <taxon>Jatrophihabitantales</taxon>
        <taxon>Jatrophihabitantaceae</taxon>
        <taxon>Jatrophihabitans</taxon>
    </lineage>
</organism>
<dbReference type="PANTHER" id="PTHR31902:SF22">
    <property type="entry name" value="SLL1203 PROTEIN"/>
    <property type="match status" value="1"/>
</dbReference>
<dbReference type="EMBL" id="CP097463">
    <property type="protein sequence ID" value="WAX55611.1"/>
    <property type="molecule type" value="Genomic_DNA"/>
</dbReference>
<evidence type="ECO:0000313" key="1">
    <source>
        <dbReference type="EMBL" id="WAX55611.1"/>
    </source>
</evidence>
<keyword evidence="2" id="KW-1185">Reference proteome</keyword>
<dbReference type="PANTHER" id="PTHR31902">
    <property type="entry name" value="ACTIN PATCHES DISTAL PROTEIN 1"/>
    <property type="match status" value="1"/>
</dbReference>
<dbReference type="RefSeq" id="WP_269442129.1">
    <property type="nucleotide sequence ID" value="NZ_CP097463.1"/>
</dbReference>
<dbReference type="InterPro" id="IPR036249">
    <property type="entry name" value="Thioredoxin-like_sf"/>
</dbReference>
<dbReference type="Pfam" id="PF06999">
    <property type="entry name" value="Suc_Fer-like"/>
    <property type="match status" value="1"/>
</dbReference>
<name>A0ABY7JXI2_9ACTN</name>
<dbReference type="InterPro" id="IPR009737">
    <property type="entry name" value="Aim32/Apd1-like"/>
</dbReference>
<proteinExistence type="predicted"/>